<dbReference type="AlphaFoldDB" id="R4X8I2"/>
<proteinExistence type="predicted"/>
<evidence type="ECO:0000313" key="1">
    <source>
        <dbReference type="EMBL" id="CCG81919.1"/>
    </source>
</evidence>
<dbReference type="PANTHER" id="PTHR46455">
    <property type="entry name" value="SET AND MYND DOMAIN CONTAINING, ARTHROPOD-SPECIFIC, MEMBER 4, ISOFORM A"/>
    <property type="match status" value="1"/>
</dbReference>
<evidence type="ECO:0008006" key="3">
    <source>
        <dbReference type="Google" id="ProtNLM"/>
    </source>
</evidence>
<dbReference type="Gene3D" id="2.170.270.10">
    <property type="entry name" value="SET domain"/>
    <property type="match status" value="1"/>
</dbReference>
<gene>
    <name evidence="1" type="ORF">TAPDE_001807</name>
</gene>
<dbReference type="Proteomes" id="UP000013776">
    <property type="component" value="Unassembled WGS sequence"/>
</dbReference>
<accession>R4X8I2</accession>
<organism evidence="1 2">
    <name type="scientific">Taphrina deformans (strain PYCC 5710 / ATCC 11124 / CBS 356.35 / IMI 108563 / JCM 9778 / NBRC 8474)</name>
    <name type="common">Peach leaf curl fungus</name>
    <name type="synonym">Lalaria deformans</name>
    <dbReference type="NCBI Taxonomy" id="1097556"/>
    <lineage>
        <taxon>Eukaryota</taxon>
        <taxon>Fungi</taxon>
        <taxon>Dikarya</taxon>
        <taxon>Ascomycota</taxon>
        <taxon>Taphrinomycotina</taxon>
        <taxon>Taphrinomycetes</taxon>
        <taxon>Taphrinales</taxon>
        <taxon>Taphrinaceae</taxon>
        <taxon>Taphrina</taxon>
    </lineage>
</organism>
<keyword evidence="2" id="KW-1185">Reference proteome</keyword>
<reference evidence="1 2" key="1">
    <citation type="journal article" date="2013" name="MBio">
        <title>Genome sequencing of the plant pathogen Taphrina deformans, the causal agent of peach leaf curl.</title>
        <authorList>
            <person name="Cisse O.H."/>
            <person name="Almeida J.M.G.C.F."/>
            <person name="Fonseca A."/>
            <person name="Kumar A.A."/>
            <person name="Salojaervi J."/>
            <person name="Overmyer K."/>
            <person name="Hauser P.M."/>
            <person name="Pagni M."/>
        </authorList>
    </citation>
    <scope>NUCLEOTIDE SEQUENCE [LARGE SCALE GENOMIC DNA]</scope>
    <source>
        <strain evidence="2">PYCC 5710 / ATCC 11124 / CBS 356.35 / IMI 108563 / JCM 9778 / NBRC 8474</strain>
    </source>
</reference>
<dbReference type="InterPro" id="IPR053010">
    <property type="entry name" value="SET_SmydA-8"/>
</dbReference>
<dbReference type="SUPFAM" id="SSF82199">
    <property type="entry name" value="SET domain"/>
    <property type="match status" value="1"/>
</dbReference>
<evidence type="ECO:0000313" key="2">
    <source>
        <dbReference type="Proteomes" id="UP000013776"/>
    </source>
</evidence>
<dbReference type="VEuPathDB" id="FungiDB:TAPDE_001807"/>
<sequence>MIIYSSIELLQHPIYGECAIASKDLRAGDIVIEESPLMTIDYTIDLLLDTVAKELHYKRKRAFMTLSHPAKVSLSFAQQPQLASMVVASFHLPNTTSSMIRKSMAYKAAVRGCKELRGRAEMFPEIKSYEDTQLVAFSMIASANAHAFDTNSIALLELGCKVTHSCFNPNVAASIRERRGESSVTSTNGDEIPEQTMKHIALVEVRKGDVLFGTYAKLTLQSVPERKSYLRDHKMFKCQCKYCHGLDKARGMKCSDCCHELEKDKKEPPVPLSSMYQRRRPDAAEAWVCNNCTSSTSSEELKIALGKNIGSEEIFRKRLQDLDDVEESPSSRMASFQTLYLLALTAFGWRHSLTASAALAFMDACSKVIDPSVPVTRDEIDLVLSSFETIPDYLEQWFVFLDIPPIEELAALYLFSSEQLMTLSSLHHEYIQRSMNIVQTLLLKVRPLIEQRRTWQIGHVLEEYYDELLQTLNALVNGSTGEEFTESETIEANEKFAV</sequence>
<dbReference type="InterPro" id="IPR046341">
    <property type="entry name" value="SET_dom_sf"/>
</dbReference>
<dbReference type="EMBL" id="CAHR02000063">
    <property type="protein sequence ID" value="CCG81919.1"/>
    <property type="molecule type" value="Genomic_DNA"/>
</dbReference>
<name>R4X8I2_TAPDE</name>
<comment type="caution">
    <text evidence="1">The sequence shown here is derived from an EMBL/GenBank/DDBJ whole genome shotgun (WGS) entry which is preliminary data.</text>
</comment>
<protein>
    <recommendedName>
        <fullName evidence="3">SET domain-containing protein</fullName>
    </recommendedName>
</protein>
<dbReference type="PANTHER" id="PTHR46455:SF5">
    <property type="entry name" value="SET AND MYND DOMAIN CONTAINING, ARTHROPOD-SPECIFIC, MEMBER 4, ISOFORM A"/>
    <property type="match status" value="1"/>
</dbReference>
<dbReference type="OrthoDB" id="265717at2759"/>